<dbReference type="GO" id="GO:0016020">
    <property type="term" value="C:membrane"/>
    <property type="evidence" value="ECO:0007669"/>
    <property type="project" value="UniProtKB-SubCell"/>
</dbReference>
<dbReference type="PANTHER" id="PTHR48022:SF68">
    <property type="entry name" value="MAJOR FACILITATOR SUPERFAMILY (MFS) PROFILE DOMAIN-CONTAINING PROTEIN-RELATED"/>
    <property type="match status" value="1"/>
</dbReference>
<comment type="similarity">
    <text evidence="2 7">Belongs to the major facilitator superfamily. Sugar transporter (TC 2.A.1.1) family.</text>
</comment>
<feature type="transmembrane region" description="Helical" evidence="9">
    <location>
        <begin position="90"/>
        <end position="112"/>
    </location>
</feature>
<dbReference type="NCBIfam" id="TIGR00879">
    <property type="entry name" value="SP"/>
    <property type="match status" value="1"/>
</dbReference>
<keyword evidence="12" id="KW-1185">Reference proteome</keyword>
<evidence type="ECO:0000256" key="9">
    <source>
        <dbReference type="SAM" id="Phobius"/>
    </source>
</evidence>
<dbReference type="AlphaFoldDB" id="A0AAJ0GCJ0"/>
<feature type="domain" description="Major facilitator superfamily (MFS) profile" evidence="10">
    <location>
        <begin position="50"/>
        <end position="487"/>
    </location>
</feature>
<evidence type="ECO:0000313" key="12">
    <source>
        <dbReference type="Proteomes" id="UP001271007"/>
    </source>
</evidence>
<gene>
    <name evidence="11" type="ORF">LTR09_004894</name>
</gene>
<evidence type="ECO:0000259" key="10">
    <source>
        <dbReference type="PROSITE" id="PS50850"/>
    </source>
</evidence>
<dbReference type="InterPro" id="IPR020846">
    <property type="entry name" value="MFS_dom"/>
</dbReference>
<proteinExistence type="inferred from homology"/>
<evidence type="ECO:0000256" key="4">
    <source>
        <dbReference type="ARBA" id="ARBA00022692"/>
    </source>
</evidence>
<name>A0AAJ0GCJ0_9PEZI</name>
<evidence type="ECO:0000256" key="3">
    <source>
        <dbReference type="ARBA" id="ARBA00022448"/>
    </source>
</evidence>
<dbReference type="PROSITE" id="PS50850">
    <property type="entry name" value="MFS"/>
    <property type="match status" value="1"/>
</dbReference>
<feature type="region of interest" description="Disordered" evidence="8">
    <location>
        <begin position="519"/>
        <end position="545"/>
    </location>
</feature>
<feature type="transmembrane region" description="Helical" evidence="9">
    <location>
        <begin position="336"/>
        <end position="357"/>
    </location>
</feature>
<evidence type="ECO:0000256" key="5">
    <source>
        <dbReference type="ARBA" id="ARBA00022989"/>
    </source>
</evidence>
<dbReference type="PRINTS" id="PR00171">
    <property type="entry name" value="SUGRTRNSPORT"/>
</dbReference>
<evidence type="ECO:0000256" key="7">
    <source>
        <dbReference type="RuleBase" id="RU003346"/>
    </source>
</evidence>
<feature type="transmembrane region" description="Helical" evidence="9">
    <location>
        <begin position="369"/>
        <end position="388"/>
    </location>
</feature>
<comment type="subcellular location">
    <subcellularLocation>
        <location evidence="1">Membrane</location>
        <topology evidence="1">Multi-pass membrane protein</topology>
    </subcellularLocation>
</comment>
<evidence type="ECO:0000256" key="8">
    <source>
        <dbReference type="SAM" id="MobiDB-lite"/>
    </source>
</evidence>
<evidence type="ECO:0000256" key="1">
    <source>
        <dbReference type="ARBA" id="ARBA00004141"/>
    </source>
</evidence>
<dbReference type="GO" id="GO:0005351">
    <property type="term" value="F:carbohydrate:proton symporter activity"/>
    <property type="evidence" value="ECO:0007669"/>
    <property type="project" value="TreeGrafter"/>
</dbReference>
<feature type="transmembrane region" description="Helical" evidence="9">
    <location>
        <begin position="212"/>
        <end position="233"/>
    </location>
</feature>
<reference evidence="11" key="1">
    <citation type="submission" date="2023-04" db="EMBL/GenBank/DDBJ databases">
        <title>Black Yeasts Isolated from many extreme environments.</title>
        <authorList>
            <person name="Coleine C."/>
            <person name="Stajich J.E."/>
            <person name="Selbmann L."/>
        </authorList>
    </citation>
    <scope>NUCLEOTIDE SEQUENCE</scope>
    <source>
        <strain evidence="11">CCFEE 5312</strain>
    </source>
</reference>
<keyword evidence="4 9" id="KW-0812">Transmembrane</keyword>
<comment type="caution">
    <text evidence="11">The sequence shown here is derived from an EMBL/GenBank/DDBJ whole genome shotgun (WGS) entry which is preliminary data.</text>
</comment>
<keyword evidence="5 9" id="KW-1133">Transmembrane helix</keyword>
<dbReference type="InterPro" id="IPR005828">
    <property type="entry name" value="MFS_sugar_transport-like"/>
</dbReference>
<dbReference type="InterPro" id="IPR050360">
    <property type="entry name" value="MFS_Sugar_Transporters"/>
</dbReference>
<feature type="transmembrane region" description="Helical" evidence="9">
    <location>
        <begin position="465"/>
        <end position="483"/>
    </location>
</feature>
<keyword evidence="6 9" id="KW-0472">Membrane</keyword>
<evidence type="ECO:0000256" key="2">
    <source>
        <dbReference type="ARBA" id="ARBA00010992"/>
    </source>
</evidence>
<sequence length="545" mass="59578">MASKQSSLEALPYQGPPDRSIMENEIQTNYIAMKHTHYLGMSGPALRTAIGLTAGLCFIAFGYGQGDIGGLVVMETFDKEFPRFITEPQIGGAIVGTWNLGCLTGAALLIFLSNFLGRKGSIVTGLVLEIIGRIVQTSTFGISQYIAGRFIAGMGNGFIASAVPAWHVECLKTHRRGRMLLVSFGVCVTAGIACAFWVTYACSWLEPSPASWRLPLAIPIVFLLPALLLIGFLPESPRYLILSGKEDAALDVLSALNELPPQHEDNRREYLAIKNTILHMIQGSSMPSIFSMGKSRYGQRVFLAVLLQVLQQFSGINLFVQYLAVMFWWKLGYSKHTAGLLGACCSTEFCIASLLALFGMDRFWGRRSLTMFGSAGMLVCLIVMAVMAEIGTNTAHLVMTVMFFAICTCFSVGWQGMSWLWAVELIPLSVRGPANALATTANWTANWTVVFCNPALLIHITWKTYVVFGVANFVTIPIIYFFYPETGSRSLEEIDTLFQNATVAGKPWTSIVALSKTEPRWYDKDGQPTEASGGDGSTTLASSDK</sequence>
<dbReference type="Proteomes" id="UP001271007">
    <property type="component" value="Unassembled WGS sequence"/>
</dbReference>
<feature type="transmembrane region" description="Helical" evidence="9">
    <location>
        <begin position="44"/>
        <end position="64"/>
    </location>
</feature>
<evidence type="ECO:0000313" key="11">
    <source>
        <dbReference type="EMBL" id="KAK3054116.1"/>
    </source>
</evidence>
<dbReference type="Pfam" id="PF00083">
    <property type="entry name" value="Sugar_tr"/>
    <property type="match status" value="1"/>
</dbReference>
<protein>
    <recommendedName>
        <fullName evidence="10">Major facilitator superfamily (MFS) profile domain-containing protein</fullName>
    </recommendedName>
</protein>
<dbReference type="InterPro" id="IPR036259">
    <property type="entry name" value="MFS_trans_sf"/>
</dbReference>
<dbReference type="EMBL" id="JAWDJX010000013">
    <property type="protein sequence ID" value="KAK3054116.1"/>
    <property type="molecule type" value="Genomic_DNA"/>
</dbReference>
<dbReference type="InterPro" id="IPR003663">
    <property type="entry name" value="Sugar/inositol_transpt"/>
</dbReference>
<feature type="transmembrane region" description="Helical" evidence="9">
    <location>
        <begin position="179"/>
        <end position="200"/>
    </location>
</feature>
<feature type="transmembrane region" description="Helical" evidence="9">
    <location>
        <begin position="394"/>
        <end position="414"/>
    </location>
</feature>
<dbReference type="Gene3D" id="1.20.1250.20">
    <property type="entry name" value="MFS general substrate transporter like domains"/>
    <property type="match status" value="1"/>
</dbReference>
<evidence type="ECO:0000256" key="6">
    <source>
        <dbReference type="ARBA" id="ARBA00023136"/>
    </source>
</evidence>
<dbReference type="PANTHER" id="PTHR48022">
    <property type="entry name" value="PLASTIDIC GLUCOSE TRANSPORTER 4"/>
    <property type="match status" value="1"/>
</dbReference>
<accession>A0AAJ0GCJ0</accession>
<dbReference type="SUPFAM" id="SSF103473">
    <property type="entry name" value="MFS general substrate transporter"/>
    <property type="match status" value="1"/>
</dbReference>
<organism evidence="11 12">
    <name type="scientific">Extremus antarcticus</name>
    <dbReference type="NCBI Taxonomy" id="702011"/>
    <lineage>
        <taxon>Eukaryota</taxon>
        <taxon>Fungi</taxon>
        <taxon>Dikarya</taxon>
        <taxon>Ascomycota</taxon>
        <taxon>Pezizomycotina</taxon>
        <taxon>Dothideomycetes</taxon>
        <taxon>Dothideomycetidae</taxon>
        <taxon>Mycosphaerellales</taxon>
        <taxon>Extremaceae</taxon>
        <taxon>Extremus</taxon>
    </lineage>
</organism>
<keyword evidence="3 7" id="KW-0813">Transport</keyword>
<feature type="transmembrane region" description="Helical" evidence="9">
    <location>
        <begin position="301"/>
        <end position="324"/>
    </location>
</feature>